<keyword evidence="3" id="KW-0227">DNA damage</keyword>
<feature type="domain" description="Helicase ATP-binding" evidence="11">
    <location>
        <begin position="143"/>
        <end position="331"/>
    </location>
</feature>
<keyword evidence="5" id="KW-0347">Helicase</keyword>
<name>A0A1D1UGE8_RAMVA</name>
<evidence type="ECO:0000313" key="13">
    <source>
        <dbReference type="EMBL" id="GAU88531.1"/>
    </source>
</evidence>
<dbReference type="GO" id="GO:0043138">
    <property type="term" value="F:3'-5' DNA helicase activity"/>
    <property type="evidence" value="ECO:0007669"/>
    <property type="project" value="UniProtKB-EC"/>
</dbReference>
<accession>A0A1D1UGE8</accession>
<dbReference type="PROSITE" id="PS51192">
    <property type="entry name" value="HELICASE_ATP_BIND_1"/>
    <property type="match status" value="1"/>
</dbReference>
<dbReference type="GO" id="GO:0005524">
    <property type="term" value="F:ATP binding"/>
    <property type="evidence" value="ECO:0007669"/>
    <property type="project" value="UniProtKB-KW"/>
</dbReference>
<evidence type="ECO:0000313" key="14">
    <source>
        <dbReference type="Proteomes" id="UP000186922"/>
    </source>
</evidence>
<dbReference type="Gene3D" id="1.10.3380.20">
    <property type="match status" value="1"/>
</dbReference>
<evidence type="ECO:0000256" key="1">
    <source>
        <dbReference type="ARBA" id="ARBA00004123"/>
    </source>
</evidence>
<evidence type="ECO:0000256" key="10">
    <source>
        <dbReference type="SAM" id="MobiDB-lite"/>
    </source>
</evidence>
<keyword evidence="6" id="KW-0067">ATP-binding</keyword>
<evidence type="ECO:0000259" key="12">
    <source>
        <dbReference type="PROSITE" id="PS51194"/>
    </source>
</evidence>
<evidence type="ECO:0000256" key="3">
    <source>
        <dbReference type="ARBA" id="ARBA00022763"/>
    </source>
</evidence>
<evidence type="ECO:0000256" key="8">
    <source>
        <dbReference type="ARBA" id="ARBA00023242"/>
    </source>
</evidence>
<organism evidence="13 14">
    <name type="scientific">Ramazzottius varieornatus</name>
    <name type="common">Water bear</name>
    <name type="synonym">Tardigrade</name>
    <dbReference type="NCBI Taxonomy" id="947166"/>
    <lineage>
        <taxon>Eukaryota</taxon>
        <taxon>Metazoa</taxon>
        <taxon>Ecdysozoa</taxon>
        <taxon>Tardigrada</taxon>
        <taxon>Eutardigrada</taxon>
        <taxon>Parachela</taxon>
        <taxon>Hypsibioidea</taxon>
        <taxon>Ramazzottiidae</taxon>
        <taxon>Ramazzottius</taxon>
    </lineage>
</organism>
<dbReference type="Pfam" id="PF20470">
    <property type="entry name" value="HTH_61"/>
    <property type="match status" value="1"/>
</dbReference>
<dbReference type="Pfam" id="PF00270">
    <property type="entry name" value="DEAD"/>
    <property type="match status" value="1"/>
</dbReference>
<dbReference type="InterPro" id="IPR057220">
    <property type="entry name" value="DUF7898"/>
</dbReference>
<dbReference type="InterPro" id="IPR011545">
    <property type="entry name" value="DEAD/DEAH_box_helicase_dom"/>
</dbReference>
<dbReference type="FunFam" id="3.40.50.300:FF:000813">
    <property type="entry name" value="helicase POLQ-like isoform X1"/>
    <property type="match status" value="1"/>
</dbReference>
<comment type="subcellular location">
    <subcellularLocation>
        <location evidence="1">Nucleus</location>
    </subcellularLocation>
</comment>
<dbReference type="Pfam" id="PF25453">
    <property type="entry name" value="DUF7898"/>
    <property type="match status" value="1"/>
</dbReference>
<dbReference type="InterPro" id="IPR036390">
    <property type="entry name" value="WH_DNA-bd_sf"/>
</dbReference>
<comment type="catalytic activity">
    <reaction evidence="9">
        <text>ATP + H2O = ADP + phosphate + H(+)</text>
        <dbReference type="Rhea" id="RHEA:13065"/>
        <dbReference type="ChEBI" id="CHEBI:15377"/>
        <dbReference type="ChEBI" id="CHEBI:15378"/>
        <dbReference type="ChEBI" id="CHEBI:30616"/>
        <dbReference type="ChEBI" id="CHEBI:43474"/>
        <dbReference type="ChEBI" id="CHEBI:456216"/>
        <dbReference type="EC" id="5.6.2.4"/>
    </reaction>
</comment>
<evidence type="ECO:0000256" key="5">
    <source>
        <dbReference type="ARBA" id="ARBA00022806"/>
    </source>
</evidence>
<sequence length="966" mass="107017">MSLPRRIQSSGITLPHTPPRPALTVGRGQPKSHTAAASISRYQPVIALTKIEDSTTSPKSTQIPLKRSVSAATLRSDHIEPFFDDILSNIPDSLFDDMEQDTSAVPETSLNIADWYLPGKVVNAYSKLSITSMFQWQADCLKQGQAMYGGNLVYSAPTSAGKTLVAEILLLKRVVETRKKGLFILPFVSLAREKMLSLQKMLHGSGIRVGGYMGQIRPKGGMKRLDIAVCTIEKANSLVNRMVEEGKLDQLGVVVVDELHIIGDVGRGHLMELLLTKLSYLNKAQQSAENQGMVVEGSLAPGNIQIVAMSATLPNLGDIATWLKADLFISDYRPIPLYERVKVGLSLFDKTWNQVRPVTPFPPLKDDPDHIVSLCLETVRAGHGILIFCPYKSWCESLAQIIAGQFSQLDRMIRAEFIQEGKVADVVAQLRKSPAGLDNVLKKTVPMGVSFHHAGLTMDEREIVEGAFRKGYIKVLIATTTLAAGVNLPARRVIIRSPIFHRAVIDVLTYYQMAGRAGRKGVDTEGESILICKEAERPQVAALFAASIRSVESCMLAAVKNNQVDGKLMQAALEIIVNGAAKSIQQVTEYFQCTLFSAQLGESQTEAYSKSVVDSLKAKELIHIGQDGESLRPSQLGNAVVWSGLSPSDGEAVFQELQRARLSFNLETDLHILHLLTPLNLLEHVADLDWYQYMMLWEKLPESWKRVGTIVGVEEKILASAVRGKLNSDTDATIVQQATNLRRFYCALILNELIHEVPLSTVVMKYGVNKGMLQALQQGASSYSGMITIFCEELGWTNLAVLIEQLQGRLLFGVQRELVELVRIQFLTARQARLLYSKGYKNPAQLAAADRSHIEELLRSSVPFQSEKTHESEKPRAGWRNILLNGLEPLNEVDAATAIISEARRLLEEDMEALGWHIADVKLTDKNPAQETDRERDLGNASDLMQDYQEEFEKENPNSSAKKRKY</sequence>
<protein>
    <submittedName>
        <fullName evidence="13">Uncharacterized protein</fullName>
    </submittedName>
</protein>
<dbReference type="PROSITE" id="PS51194">
    <property type="entry name" value="HELICASE_CTER"/>
    <property type="match status" value="1"/>
</dbReference>
<evidence type="ECO:0000256" key="7">
    <source>
        <dbReference type="ARBA" id="ARBA00023204"/>
    </source>
</evidence>
<dbReference type="AlphaFoldDB" id="A0A1D1UGE8"/>
<keyword evidence="8" id="KW-0539">Nucleus</keyword>
<keyword evidence="2" id="KW-0547">Nucleotide-binding</keyword>
<evidence type="ECO:0000259" key="11">
    <source>
        <dbReference type="PROSITE" id="PS51192"/>
    </source>
</evidence>
<dbReference type="GO" id="GO:0006281">
    <property type="term" value="P:DNA repair"/>
    <property type="evidence" value="ECO:0007669"/>
    <property type="project" value="UniProtKB-KW"/>
</dbReference>
<dbReference type="GO" id="GO:0005634">
    <property type="term" value="C:nucleus"/>
    <property type="evidence" value="ECO:0007669"/>
    <property type="project" value="UniProtKB-SubCell"/>
</dbReference>
<keyword evidence="14" id="KW-1185">Reference proteome</keyword>
<dbReference type="InterPro" id="IPR046931">
    <property type="entry name" value="HTH_61"/>
</dbReference>
<dbReference type="InterPro" id="IPR050474">
    <property type="entry name" value="Hel308_SKI2-like"/>
</dbReference>
<keyword evidence="7" id="KW-0234">DNA repair</keyword>
<dbReference type="PANTHER" id="PTHR47961">
    <property type="entry name" value="DNA POLYMERASE THETA, PUTATIVE (AFU_ORTHOLOGUE AFUA_1G05260)-RELATED"/>
    <property type="match status" value="1"/>
</dbReference>
<proteinExistence type="predicted"/>
<dbReference type="CDD" id="cd18026">
    <property type="entry name" value="DEXHc_POLQ-like"/>
    <property type="match status" value="1"/>
</dbReference>
<comment type="caution">
    <text evidence="13">The sequence shown here is derived from an EMBL/GenBank/DDBJ whole genome shotgun (WGS) entry which is preliminary data.</text>
</comment>
<dbReference type="STRING" id="947166.A0A1D1UGE8"/>
<evidence type="ECO:0000256" key="6">
    <source>
        <dbReference type="ARBA" id="ARBA00022840"/>
    </source>
</evidence>
<dbReference type="SMART" id="SM00487">
    <property type="entry name" value="DEXDc"/>
    <property type="match status" value="1"/>
</dbReference>
<dbReference type="SMART" id="SM00490">
    <property type="entry name" value="HELICc"/>
    <property type="match status" value="1"/>
</dbReference>
<dbReference type="CDD" id="cd18795">
    <property type="entry name" value="SF2_C_Ski2"/>
    <property type="match status" value="1"/>
</dbReference>
<dbReference type="InterPro" id="IPR027417">
    <property type="entry name" value="P-loop_NTPase"/>
</dbReference>
<dbReference type="SUPFAM" id="SSF46785">
    <property type="entry name" value="Winged helix' DNA-binding domain"/>
    <property type="match status" value="1"/>
</dbReference>
<dbReference type="EMBL" id="BDGG01000001">
    <property type="protein sequence ID" value="GAU88531.1"/>
    <property type="molecule type" value="Genomic_DNA"/>
</dbReference>
<dbReference type="Pfam" id="PF00271">
    <property type="entry name" value="Helicase_C"/>
    <property type="match status" value="1"/>
</dbReference>
<evidence type="ECO:0000256" key="4">
    <source>
        <dbReference type="ARBA" id="ARBA00022801"/>
    </source>
</evidence>
<feature type="domain" description="Helicase C-terminal" evidence="12">
    <location>
        <begin position="367"/>
        <end position="563"/>
    </location>
</feature>
<dbReference type="SUPFAM" id="SSF52540">
    <property type="entry name" value="P-loop containing nucleoside triphosphate hydrolases"/>
    <property type="match status" value="1"/>
</dbReference>
<keyword evidence="4" id="KW-0378">Hydrolase</keyword>
<feature type="region of interest" description="Disordered" evidence="10">
    <location>
        <begin position="926"/>
        <end position="966"/>
    </location>
</feature>
<dbReference type="InterPro" id="IPR048960">
    <property type="entry name" value="POLQ-like_helical"/>
</dbReference>
<evidence type="ECO:0000256" key="2">
    <source>
        <dbReference type="ARBA" id="ARBA00022741"/>
    </source>
</evidence>
<dbReference type="InterPro" id="IPR001650">
    <property type="entry name" value="Helicase_C-like"/>
</dbReference>
<dbReference type="OrthoDB" id="2320933at2759"/>
<dbReference type="Proteomes" id="UP000186922">
    <property type="component" value="Unassembled WGS sequence"/>
</dbReference>
<dbReference type="InterPro" id="IPR014001">
    <property type="entry name" value="Helicase_ATP-bd"/>
</dbReference>
<dbReference type="GO" id="GO:0016787">
    <property type="term" value="F:hydrolase activity"/>
    <property type="evidence" value="ECO:0007669"/>
    <property type="project" value="UniProtKB-KW"/>
</dbReference>
<dbReference type="Pfam" id="PF21099">
    <property type="entry name" value="POLQ_helical"/>
    <property type="match status" value="1"/>
</dbReference>
<gene>
    <name evidence="13" type="primary">RvY_01215</name>
    <name evidence="13" type="synonym">RvY_01215.1</name>
    <name evidence="13" type="ORF">RvY_01215-1</name>
</gene>
<evidence type="ECO:0000256" key="9">
    <source>
        <dbReference type="ARBA" id="ARBA00048988"/>
    </source>
</evidence>
<reference evidence="13 14" key="1">
    <citation type="journal article" date="2016" name="Nat. Commun.">
        <title>Extremotolerant tardigrade genome and improved radiotolerance of human cultured cells by tardigrade-unique protein.</title>
        <authorList>
            <person name="Hashimoto T."/>
            <person name="Horikawa D.D."/>
            <person name="Saito Y."/>
            <person name="Kuwahara H."/>
            <person name="Kozuka-Hata H."/>
            <person name="Shin-I T."/>
            <person name="Minakuchi Y."/>
            <person name="Ohishi K."/>
            <person name="Motoyama A."/>
            <person name="Aizu T."/>
            <person name="Enomoto A."/>
            <person name="Kondo K."/>
            <person name="Tanaka S."/>
            <person name="Hara Y."/>
            <person name="Koshikawa S."/>
            <person name="Sagara H."/>
            <person name="Miura T."/>
            <person name="Yokobori S."/>
            <person name="Miyagawa K."/>
            <person name="Suzuki Y."/>
            <person name="Kubo T."/>
            <person name="Oyama M."/>
            <person name="Kohara Y."/>
            <person name="Fujiyama A."/>
            <person name="Arakawa K."/>
            <person name="Katayama T."/>
            <person name="Toyoda A."/>
            <person name="Kunieda T."/>
        </authorList>
    </citation>
    <scope>NUCLEOTIDE SEQUENCE [LARGE SCALE GENOMIC DNA]</scope>
    <source>
        <strain evidence="13 14">YOKOZUNA-1</strain>
    </source>
</reference>
<dbReference type="Gene3D" id="3.40.50.300">
    <property type="entry name" value="P-loop containing nucleotide triphosphate hydrolases"/>
    <property type="match status" value="2"/>
</dbReference>
<dbReference type="SUPFAM" id="SSF158702">
    <property type="entry name" value="Sec63 N-terminal domain-like"/>
    <property type="match status" value="1"/>
</dbReference>
<dbReference type="PANTHER" id="PTHR47961:SF6">
    <property type="entry name" value="DNA-DIRECTED DNA POLYMERASE"/>
    <property type="match status" value="1"/>
</dbReference>
<dbReference type="GO" id="GO:0003676">
    <property type="term" value="F:nucleic acid binding"/>
    <property type="evidence" value="ECO:0007669"/>
    <property type="project" value="InterPro"/>
</dbReference>
<feature type="region of interest" description="Disordered" evidence="10">
    <location>
        <begin position="1"/>
        <end position="36"/>
    </location>
</feature>